<dbReference type="InterPro" id="IPR004177">
    <property type="entry name" value="DDHD_dom"/>
</dbReference>
<evidence type="ECO:0000256" key="4">
    <source>
        <dbReference type="ARBA" id="ARBA00022553"/>
    </source>
</evidence>
<evidence type="ECO:0000256" key="6">
    <source>
        <dbReference type="SAM" id="MobiDB-lite"/>
    </source>
</evidence>
<evidence type="ECO:0000259" key="7">
    <source>
        <dbReference type="PROSITE" id="PS51043"/>
    </source>
</evidence>
<keyword evidence="3" id="KW-0488">Methylation</keyword>
<evidence type="ECO:0000313" key="8">
    <source>
        <dbReference type="Proteomes" id="UP000492821"/>
    </source>
</evidence>
<dbReference type="WBParaSite" id="Pan_g12613.t1">
    <property type="protein sequence ID" value="Pan_g12613.t1"/>
    <property type="gene ID" value="Pan_g12613"/>
</dbReference>
<dbReference type="FunFam" id="3.30.530.20:FF:000028">
    <property type="entry name" value="Phosphatidylinositol transfer protein 5"/>
    <property type="match status" value="1"/>
</dbReference>
<dbReference type="InterPro" id="IPR023393">
    <property type="entry name" value="START-like_dom_sf"/>
</dbReference>
<dbReference type="GO" id="GO:0071944">
    <property type="term" value="C:cell periphery"/>
    <property type="evidence" value="ECO:0007669"/>
    <property type="project" value="UniProtKB-ARBA"/>
</dbReference>
<evidence type="ECO:0000256" key="1">
    <source>
        <dbReference type="ARBA" id="ARBA00004184"/>
    </source>
</evidence>
<dbReference type="Proteomes" id="UP000492821">
    <property type="component" value="Unassembled WGS sequence"/>
</dbReference>
<accession>A0A7E4UTF1</accession>
<feature type="domain" description="DDHD" evidence="7">
    <location>
        <begin position="562"/>
        <end position="704"/>
    </location>
</feature>
<keyword evidence="5" id="KW-0106">Calcium</keyword>
<dbReference type="GO" id="GO:0046872">
    <property type="term" value="F:metal ion binding"/>
    <property type="evidence" value="ECO:0007669"/>
    <property type="project" value="InterPro"/>
</dbReference>
<reference evidence="8" key="1">
    <citation type="journal article" date="2013" name="Genetics">
        <title>The draft genome and transcriptome of Panagrellus redivivus are shaped by the harsh demands of a free-living lifestyle.</title>
        <authorList>
            <person name="Srinivasan J."/>
            <person name="Dillman A.R."/>
            <person name="Macchietto M.G."/>
            <person name="Heikkinen L."/>
            <person name="Lakso M."/>
            <person name="Fracchia K.M."/>
            <person name="Antoshechkin I."/>
            <person name="Mortazavi A."/>
            <person name="Wong G."/>
            <person name="Sternberg P.W."/>
        </authorList>
    </citation>
    <scope>NUCLEOTIDE SEQUENCE [LARGE SCALE GENOMIC DNA]</scope>
    <source>
        <strain evidence="8">MT8872</strain>
    </source>
</reference>
<dbReference type="FunFam" id="3.40.50.1000:FF:000173">
    <property type="entry name" value="Membrane-associated phosphatidylinositol transfer protein 2"/>
    <property type="match status" value="1"/>
</dbReference>
<organism evidence="8 9">
    <name type="scientific">Panagrellus redivivus</name>
    <name type="common">Microworm</name>
    <dbReference type="NCBI Taxonomy" id="6233"/>
    <lineage>
        <taxon>Eukaryota</taxon>
        <taxon>Metazoa</taxon>
        <taxon>Ecdysozoa</taxon>
        <taxon>Nematoda</taxon>
        <taxon>Chromadorea</taxon>
        <taxon>Rhabditida</taxon>
        <taxon>Tylenchina</taxon>
        <taxon>Panagrolaimomorpha</taxon>
        <taxon>Panagrolaimoidea</taxon>
        <taxon>Panagrolaimidae</taxon>
        <taxon>Panagrellus</taxon>
    </lineage>
</organism>
<feature type="region of interest" description="Disordered" evidence="6">
    <location>
        <begin position="1029"/>
        <end position="1057"/>
    </location>
</feature>
<evidence type="ECO:0000256" key="2">
    <source>
        <dbReference type="ARBA" id="ARBA00010316"/>
    </source>
</evidence>
<dbReference type="InterPro" id="IPR055261">
    <property type="entry name" value="PI_transfer_N"/>
</dbReference>
<dbReference type="GO" id="GO:0005737">
    <property type="term" value="C:cytoplasm"/>
    <property type="evidence" value="ECO:0007669"/>
    <property type="project" value="TreeGrafter"/>
</dbReference>
<dbReference type="GO" id="GO:0008525">
    <property type="term" value="F:phosphatidylcholine transporter activity"/>
    <property type="evidence" value="ECO:0007669"/>
    <property type="project" value="TreeGrafter"/>
</dbReference>
<dbReference type="InterPro" id="IPR001666">
    <property type="entry name" value="PI_transfer"/>
</dbReference>
<dbReference type="Pfam" id="PF24695">
    <property type="entry name" value="PITM1-3"/>
    <property type="match status" value="1"/>
</dbReference>
<dbReference type="Gene3D" id="3.40.50.1000">
    <property type="entry name" value="HAD superfamily/HAD-like"/>
    <property type="match status" value="1"/>
</dbReference>
<dbReference type="Pfam" id="PF02121">
    <property type="entry name" value="IP_trans"/>
    <property type="match status" value="1"/>
</dbReference>
<evidence type="ECO:0000313" key="9">
    <source>
        <dbReference type="WBParaSite" id="Pan_g12613.t1"/>
    </source>
</evidence>
<comment type="similarity">
    <text evidence="2">Belongs to the PtdIns transfer protein family. PI transfer class IIA subfamily.</text>
</comment>
<sequence>MLIKEYRILFPMSVEEYKIGQLYMIQKMSTLESGVGSGVEILENEPYDSGPGGHGQYTFKVYHFGDRIPSWIRNVLPSHALQANEEAWNAYPTTRTKYSSPLMDRFSIEIDTLYFNDAGTQDNVFNLSESELKHRVVDVMDFVTEPHGNDYIEDEDPKLYHSTKTGRGPLSDNWVKEHLDQKLPIMCAYKLCKVEFKYWGMQGRIERWIHDLALRGMLLKSHRRAWAWQDEWVGLTMDDIRKLEKEAALYLSKVMASNKGNIENIPDSDSSSDIFFDCYESTSPLDSKPSLIRWSSELLVDEEDSPPSTPKVPNNSLLILVFHGEVYDDLQSEKKTTDYTALKSILDTLVLNHYPQLKNRMHVLGVPCGAELLGFMSQVSALSPCYGAFHPTMSLLMTACNQYGEAVQMTVKRANKVYKDFLASKEGQGFTGDIFVIGDTIGGVLMYEALCKQQSSPTHSNRLLSRHSSSLSATSRPIPEGKVDDSWLYTDFDTNTPQRATNFSFPSASHRNVSAPPLSAPPSATHCAVRKKVSTISVDPIELNTNNLKVCDDNDDSPPPKLLFRPNVAFLVGCPLAMILLHRKINGYEVDGLECDQLFNLFYDPDICGGRLEPVLNSQLAVLPSIDVPRYQRYPLGDGRRLLFDHSTALCNSATLWGPRRIDHKLDCPTELLTMSTTQLPCILHSSYWENVDVGAFILRQFVRTDDNPCVTAFSTTGTVGAPLNIEMEPLQWNRRRTRFKIANLTGNHRANDIIVVEGHDQIIHAKFCYGPMDLVALSRENIHIYICPYGGDWYFSSTECTDAHGKLTVNLGQRLAIGIHAVKMIVSGDHSYLDMYIAVVPPETRCVVFSIDGSLTGSVSVTGRDPRVRPGAVDVVRFWQQQGYLVIYVTARPDMQQRVVSSWLAQHNFPHGLLFFTPSISTDPLRHKAQLLRHFVDLGLKLQAAYGSNKDVPVYAGVGIEPDRIFSVSHHKRKGCVSLEDGYAQHLHDLHAGRVTVAQAVVPSALIIDNSHFTPLNHRHASRLVQRTHSFTPRSGKYDSIGNHGKKGSQASISTR</sequence>
<dbReference type="SUPFAM" id="SSF56784">
    <property type="entry name" value="HAD-like"/>
    <property type="match status" value="1"/>
</dbReference>
<comment type="subcellular location">
    <subcellularLocation>
        <location evidence="1">Endomembrane system</location>
        <topology evidence="1">Peripheral membrane protein</topology>
    </subcellularLocation>
</comment>
<dbReference type="SUPFAM" id="SSF55961">
    <property type="entry name" value="Bet v1-like"/>
    <property type="match status" value="1"/>
</dbReference>
<dbReference type="InterPro" id="IPR023214">
    <property type="entry name" value="HAD_sf"/>
</dbReference>
<dbReference type="GO" id="GO:0031210">
    <property type="term" value="F:phosphatidylcholine binding"/>
    <property type="evidence" value="ECO:0007669"/>
    <property type="project" value="TreeGrafter"/>
</dbReference>
<dbReference type="PANTHER" id="PTHR10658">
    <property type="entry name" value="PHOSPHATIDYLINOSITOL TRANSFER PROTEIN"/>
    <property type="match status" value="1"/>
</dbReference>
<dbReference type="PRINTS" id="PR00391">
    <property type="entry name" value="PITRANSFER"/>
</dbReference>
<dbReference type="PANTHER" id="PTHR10658:SF81">
    <property type="entry name" value="PROTEIN RETINAL DEGENERATION B"/>
    <property type="match status" value="1"/>
</dbReference>
<dbReference type="AlphaFoldDB" id="A0A7E4UTF1"/>
<keyword evidence="8" id="KW-1185">Reference proteome</keyword>
<dbReference type="Pfam" id="PF24694">
    <property type="entry name" value="LNS2_PITM1-3"/>
    <property type="match status" value="1"/>
</dbReference>
<dbReference type="Pfam" id="PF02862">
    <property type="entry name" value="DDHD"/>
    <property type="match status" value="1"/>
</dbReference>
<dbReference type="GO" id="GO:0008526">
    <property type="term" value="F:phosphatidylinositol transfer activity"/>
    <property type="evidence" value="ECO:0007669"/>
    <property type="project" value="TreeGrafter"/>
</dbReference>
<dbReference type="Gene3D" id="3.30.530.20">
    <property type="match status" value="1"/>
</dbReference>
<dbReference type="PROSITE" id="PS51043">
    <property type="entry name" value="DDHD"/>
    <property type="match status" value="1"/>
</dbReference>
<dbReference type="SMART" id="SM00775">
    <property type="entry name" value="LNS2"/>
    <property type="match status" value="1"/>
</dbReference>
<proteinExistence type="inferred from homology"/>
<dbReference type="InterPro" id="IPR036412">
    <property type="entry name" value="HAD-like_sf"/>
</dbReference>
<dbReference type="InterPro" id="IPR031315">
    <property type="entry name" value="LNS2/PITP"/>
</dbReference>
<keyword evidence="4" id="KW-0597">Phosphoprotein</keyword>
<dbReference type="GO" id="GO:0035091">
    <property type="term" value="F:phosphatidylinositol binding"/>
    <property type="evidence" value="ECO:0007669"/>
    <property type="project" value="TreeGrafter"/>
</dbReference>
<evidence type="ECO:0000256" key="3">
    <source>
        <dbReference type="ARBA" id="ARBA00022481"/>
    </source>
</evidence>
<dbReference type="GO" id="GO:0012505">
    <property type="term" value="C:endomembrane system"/>
    <property type="evidence" value="ECO:0007669"/>
    <property type="project" value="UniProtKB-SubCell"/>
</dbReference>
<protein>
    <submittedName>
        <fullName evidence="9">DDHD domain-containing protein</fullName>
    </submittedName>
</protein>
<name>A0A7E4UTF1_PANRE</name>
<evidence type="ECO:0000256" key="5">
    <source>
        <dbReference type="ARBA" id="ARBA00022837"/>
    </source>
</evidence>
<reference evidence="9" key="2">
    <citation type="submission" date="2020-10" db="UniProtKB">
        <authorList>
            <consortium name="WormBaseParasite"/>
        </authorList>
    </citation>
    <scope>IDENTIFICATION</scope>
</reference>
<dbReference type="SMART" id="SM01127">
    <property type="entry name" value="DDHD"/>
    <property type="match status" value="1"/>
</dbReference>